<gene>
    <name evidence="3" type="ORF">THITH_03170</name>
</gene>
<dbReference type="InterPro" id="IPR025295">
    <property type="entry name" value="eCIS_core_dom"/>
</dbReference>
<dbReference type="EMBL" id="CP007029">
    <property type="protein sequence ID" value="AHE97436.1"/>
    <property type="molecule type" value="Genomic_DNA"/>
</dbReference>
<dbReference type="Proteomes" id="UP000005289">
    <property type="component" value="Chromosome"/>
</dbReference>
<dbReference type="AlphaFoldDB" id="W0DGE3"/>
<feature type="region of interest" description="Disordered" evidence="1">
    <location>
        <begin position="1"/>
        <end position="92"/>
    </location>
</feature>
<dbReference type="CDD" id="cd22249">
    <property type="entry name" value="UDM1_RNF168_RNF169-like"/>
    <property type="match status" value="1"/>
</dbReference>
<reference evidence="3 4" key="1">
    <citation type="submission" date="2013-12" db="EMBL/GenBank/DDBJ databases">
        <authorList>
            <consortium name="DOE Joint Genome Institute"/>
            <person name="Muyzer G."/>
            <person name="Huntemann M."/>
            <person name="Han J."/>
            <person name="Chen A."/>
            <person name="Kyrpides N."/>
            <person name="Mavromatis K."/>
            <person name="Markowitz V."/>
            <person name="Palaniappan K."/>
            <person name="Ivanova N."/>
            <person name="Schaumberg A."/>
            <person name="Pati A."/>
            <person name="Liolios K."/>
            <person name="Nordberg H.P."/>
            <person name="Cantor M.N."/>
            <person name="Hua S.X."/>
            <person name="Woyke T."/>
        </authorList>
    </citation>
    <scope>NUCLEOTIDE SEQUENCE [LARGE SCALE GENOMIC DNA]</scope>
    <source>
        <strain evidence="3 4">ARh 1</strain>
    </source>
</reference>
<sequence>MATVTQKPRSGATTVESKPASRPSRKAIARKPAYLRAKLAVSHPQDAQEQEADHVASEVSRTPRAVAPRGVQRSAHEGSPQENHELDEQQGVVAAARALARLPSGLPAAAREQAEEEVAAAMRRPEEVEPVMREAAEPEEVMREAAEPEEVMREAEEPEEAIREALEEPETLQRQEEDEIVQARVAREAGPEEDEIAGQPLEAETEAAIEARIGRGDPLPEDVLHDMQTRFGRSFEQVRIHTDAEAAALCARIRARAFTVGSDVFFASGEFAPQAETGRELLAHELAHVVQQSAGAKRLARQVDPVPSVPVGNAAATAALADLSVLDLPPIKHRHAALYTGAGARRAAGYERNTAQSQIAVWNAGVQVSEDTIEEKLRAQDPSFVRPSSPNAQVNFRAGSSTISTSWRSLRGRLLIPDWDRRGQRLTDRASRFQVDHMVELQVFGDTSGNAGNTVGNLELLKGSPNASSGATIMTSIYNRVGAFLNASDPGYAALSDGQKRARRRAFLRTHSINFTEIRRGPGRAGTDSDWWTRAEIEEAAPLDAVQPLPSARLEGSSGHFVLASGVGGVEVARYRYNTLTFTPGTERARKALAGIRIDEFNLNDAAELGQTGEPIGSVTGTWDLPNGFRSNERVIIPLVAVGPYAGAPGQIPGLNTDFSHLSPVNLPEVDIRDGKLYAEGTIAPSLPLLRGHPINVTLNGNDLRFEIAYSPQMLSLPIPGVAIDDCTLSLYFSTQQGFGGAGQIDFSVERMGAGELQVQANQREGFSAAGAFHFDTELFDQAEVRIWYRQGAFGGVGTLAITSPNKVRGIRSASVTAEFGEGRFSAIGDVQPDIPGVQQAGLNVGYEEENGLTIGGSLQLAANPAIRSGNVDVTVRKQGERWRVAATGTAQPAIPGVASQLTVGYDDGAFTAEFSGAFTRGMLSGQVTVGVSNRSVGEDGRPSGEPQPDAPLLVYGSGSATVRVAPWLQGTAGIVFAPDGEVTVTGEIALPSEMPIFGRREFERSFFNISVQVPIITGVVAEIGGGLSASAVIGPGVIDRLRLGIEYNPAREQDTHVTGTAHLSIPASAGLRLSANAGIGLGITGASATGGLEIGGTLGVAGAAEAGVNIDWMPSRGLELNTRVGVHAQPSFTFDISGYVRVRVLGRSLYYNRWELASFRYGSDIRFGIHLPVHYVEGEPFDISLNDIEFEVPNIDTRRLVRGLIARIR</sequence>
<dbReference type="STRING" id="713585.THITH_03170"/>
<proteinExistence type="predicted"/>
<dbReference type="OrthoDB" id="5797410at2"/>
<dbReference type="KEGG" id="tti:THITH_03170"/>
<evidence type="ECO:0000313" key="3">
    <source>
        <dbReference type="EMBL" id="AHE97436.1"/>
    </source>
</evidence>
<feature type="domain" description="eCIS core" evidence="2">
    <location>
        <begin position="218"/>
        <end position="295"/>
    </location>
</feature>
<protein>
    <recommendedName>
        <fullName evidence="2">eCIS core domain-containing protein</fullName>
    </recommendedName>
</protein>
<organism evidence="3 4">
    <name type="scientific">Thioalkalivibrio paradoxus ARh 1</name>
    <dbReference type="NCBI Taxonomy" id="713585"/>
    <lineage>
        <taxon>Bacteria</taxon>
        <taxon>Pseudomonadati</taxon>
        <taxon>Pseudomonadota</taxon>
        <taxon>Gammaproteobacteria</taxon>
        <taxon>Chromatiales</taxon>
        <taxon>Ectothiorhodospiraceae</taxon>
        <taxon>Thioalkalivibrio</taxon>
    </lineage>
</organism>
<evidence type="ECO:0000313" key="4">
    <source>
        <dbReference type="Proteomes" id="UP000005289"/>
    </source>
</evidence>
<evidence type="ECO:0000256" key="1">
    <source>
        <dbReference type="SAM" id="MobiDB-lite"/>
    </source>
</evidence>
<name>W0DGE3_9GAMM</name>
<dbReference type="RefSeq" id="WP_006745963.1">
    <property type="nucleotide sequence ID" value="NZ_CP007029.1"/>
</dbReference>
<feature type="compositionally biased region" description="Polar residues" evidence="1">
    <location>
        <begin position="1"/>
        <end position="16"/>
    </location>
</feature>
<accession>W0DGE3</accession>
<evidence type="ECO:0000259" key="2">
    <source>
        <dbReference type="Pfam" id="PF13699"/>
    </source>
</evidence>
<feature type="region of interest" description="Disordered" evidence="1">
    <location>
        <begin position="134"/>
        <end position="155"/>
    </location>
</feature>
<dbReference type="HOGENOM" id="CLU_285281_0_0_6"/>
<keyword evidence="4" id="KW-1185">Reference proteome</keyword>
<dbReference type="Pfam" id="PF13699">
    <property type="entry name" value="eCIS_core"/>
    <property type="match status" value="1"/>
</dbReference>